<dbReference type="Pfam" id="PF03422">
    <property type="entry name" value="CBM_6"/>
    <property type="match status" value="1"/>
</dbReference>
<sequence length="143" mass="15738">PSDGFSRLEAEKSDAWSGESLRNETGNLGGTYDGAWIRYDGLDFEGLNTLILGLRYDNASDRCASDSSLEVRVDGVDGQLIGTVELPTTGKAWGTYKTIQVAMDNPEILKGKHDVYFVFRGTTGEKPYVANVDYLQFRETAVD</sequence>
<dbReference type="InterPro" id="IPR005084">
    <property type="entry name" value="CBM6"/>
</dbReference>
<name>A0AAW9K5R3_CLOPF</name>
<dbReference type="Gene3D" id="2.60.120.260">
    <property type="entry name" value="Galactose-binding domain-like"/>
    <property type="match status" value="1"/>
</dbReference>
<dbReference type="InterPro" id="IPR008979">
    <property type="entry name" value="Galactose-bd-like_sf"/>
</dbReference>
<dbReference type="EMBL" id="WNUR01001315">
    <property type="protein sequence ID" value="MDZ7543552.1"/>
    <property type="molecule type" value="Genomic_DNA"/>
</dbReference>
<dbReference type="PROSITE" id="PS51175">
    <property type="entry name" value="CBM6"/>
    <property type="match status" value="1"/>
</dbReference>
<dbReference type="Proteomes" id="UP001288944">
    <property type="component" value="Unassembled WGS sequence"/>
</dbReference>
<evidence type="ECO:0000256" key="1">
    <source>
        <dbReference type="ARBA" id="ARBA00022729"/>
    </source>
</evidence>
<proteinExistence type="predicted"/>
<dbReference type="SUPFAM" id="SSF49785">
    <property type="entry name" value="Galactose-binding domain-like"/>
    <property type="match status" value="1"/>
</dbReference>
<evidence type="ECO:0000313" key="3">
    <source>
        <dbReference type="EMBL" id="MDZ7543552.1"/>
    </source>
</evidence>
<gene>
    <name evidence="3" type="ORF">GNF83_20765</name>
</gene>
<feature type="non-terminal residue" evidence="3">
    <location>
        <position position="143"/>
    </location>
</feature>
<dbReference type="GO" id="GO:0030246">
    <property type="term" value="F:carbohydrate binding"/>
    <property type="evidence" value="ECO:0007669"/>
    <property type="project" value="InterPro"/>
</dbReference>
<feature type="domain" description="CBM6" evidence="2">
    <location>
        <begin position="6"/>
        <end position="138"/>
    </location>
</feature>
<reference evidence="3" key="1">
    <citation type="submission" date="2019-11" db="EMBL/GenBank/DDBJ databases">
        <title>Characterization of Clostridium perfringens isolates from swine manure treated agricultural soils.</title>
        <authorList>
            <person name="Wushke S.T."/>
        </authorList>
    </citation>
    <scope>NUCLEOTIDE SEQUENCE</scope>
    <source>
        <strain evidence="3">X62</strain>
    </source>
</reference>
<comment type="caution">
    <text evidence="3">The sequence shown here is derived from an EMBL/GenBank/DDBJ whole genome shotgun (WGS) entry which is preliminary data.</text>
</comment>
<keyword evidence="1" id="KW-0732">Signal</keyword>
<dbReference type="CDD" id="cd04084">
    <property type="entry name" value="CBM6_xylanase-like"/>
    <property type="match status" value="1"/>
</dbReference>
<evidence type="ECO:0000259" key="2">
    <source>
        <dbReference type="PROSITE" id="PS51175"/>
    </source>
</evidence>
<organism evidence="3 4">
    <name type="scientific">Clostridium perfringens</name>
    <dbReference type="NCBI Taxonomy" id="1502"/>
    <lineage>
        <taxon>Bacteria</taxon>
        <taxon>Bacillati</taxon>
        <taxon>Bacillota</taxon>
        <taxon>Clostridia</taxon>
        <taxon>Eubacteriales</taxon>
        <taxon>Clostridiaceae</taxon>
        <taxon>Clostridium</taxon>
    </lineage>
</organism>
<accession>A0AAW9K5R3</accession>
<dbReference type="SMART" id="SM00606">
    <property type="entry name" value="CBD_IV"/>
    <property type="match status" value="1"/>
</dbReference>
<protein>
    <submittedName>
        <fullName evidence="3">Carbohydrate-binding protein</fullName>
    </submittedName>
</protein>
<dbReference type="InterPro" id="IPR006584">
    <property type="entry name" value="Cellulose-bd_IV"/>
</dbReference>
<feature type="non-terminal residue" evidence="3">
    <location>
        <position position="1"/>
    </location>
</feature>
<evidence type="ECO:0000313" key="4">
    <source>
        <dbReference type="Proteomes" id="UP001288944"/>
    </source>
</evidence>
<dbReference type="AlphaFoldDB" id="A0AAW9K5R3"/>